<reference evidence="2 3" key="1">
    <citation type="journal article" date="2018" name="Front. Microbiol.">
        <title>Genome-Wide Analysis of Corynespora cassiicola Leaf Fall Disease Putative Effectors.</title>
        <authorList>
            <person name="Lopez D."/>
            <person name="Ribeiro S."/>
            <person name="Label P."/>
            <person name="Fumanal B."/>
            <person name="Venisse J.S."/>
            <person name="Kohler A."/>
            <person name="de Oliveira R.R."/>
            <person name="Labutti K."/>
            <person name="Lipzen A."/>
            <person name="Lail K."/>
            <person name="Bauer D."/>
            <person name="Ohm R.A."/>
            <person name="Barry K.W."/>
            <person name="Spatafora J."/>
            <person name="Grigoriev I.V."/>
            <person name="Martin F.M."/>
            <person name="Pujade-Renaud V."/>
        </authorList>
    </citation>
    <scope>NUCLEOTIDE SEQUENCE [LARGE SCALE GENOMIC DNA]</scope>
    <source>
        <strain evidence="2 3">Philippines</strain>
    </source>
</reference>
<evidence type="ECO:0000313" key="3">
    <source>
        <dbReference type="Proteomes" id="UP000240883"/>
    </source>
</evidence>
<dbReference type="EMBL" id="KZ678141">
    <property type="protein sequence ID" value="PSN62589.1"/>
    <property type="molecule type" value="Genomic_DNA"/>
</dbReference>
<feature type="compositionally biased region" description="Basic and acidic residues" evidence="1">
    <location>
        <begin position="7"/>
        <end position="17"/>
    </location>
</feature>
<name>A0A2T2NB22_CORCC</name>
<evidence type="ECO:0000256" key="1">
    <source>
        <dbReference type="SAM" id="MobiDB-lite"/>
    </source>
</evidence>
<sequence>MHSSENQNRRFESVDKKQTKHRNMYHPGDLPPAPSKYPSLLPLPPPKVFVPGFRPPPLANRRANKVDDVNQDPWRKSYTAHTYTRRASTKEAPLPKCPALSFLPGAVGYVPTDRIGGSDGGERRGKKWGNAWRGFVGVSNGVGRWGFLDVTSWEWFFSFLLYSMVGVCC</sequence>
<protein>
    <submittedName>
        <fullName evidence="2">Uncharacterized protein</fullName>
    </submittedName>
</protein>
<dbReference type="Proteomes" id="UP000240883">
    <property type="component" value="Unassembled WGS sequence"/>
</dbReference>
<accession>A0A2T2NB22</accession>
<proteinExistence type="predicted"/>
<organism evidence="2 3">
    <name type="scientific">Corynespora cassiicola Philippines</name>
    <dbReference type="NCBI Taxonomy" id="1448308"/>
    <lineage>
        <taxon>Eukaryota</taxon>
        <taxon>Fungi</taxon>
        <taxon>Dikarya</taxon>
        <taxon>Ascomycota</taxon>
        <taxon>Pezizomycotina</taxon>
        <taxon>Dothideomycetes</taxon>
        <taxon>Pleosporomycetidae</taxon>
        <taxon>Pleosporales</taxon>
        <taxon>Corynesporascaceae</taxon>
        <taxon>Corynespora</taxon>
    </lineage>
</organism>
<feature type="compositionally biased region" description="Pro residues" evidence="1">
    <location>
        <begin position="29"/>
        <end position="39"/>
    </location>
</feature>
<feature type="region of interest" description="Disordered" evidence="1">
    <location>
        <begin position="1"/>
        <end position="39"/>
    </location>
</feature>
<evidence type="ECO:0000313" key="2">
    <source>
        <dbReference type="EMBL" id="PSN62589.1"/>
    </source>
</evidence>
<dbReference type="AlphaFoldDB" id="A0A2T2NB22"/>
<keyword evidence="3" id="KW-1185">Reference proteome</keyword>
<gene>
    <name evidence="2" type="ORF">BS50DRAFT_123100</name>
</gene>